<dbReference type="SUPFAM" id="SSF69572">
    <property type="entry name" value="Activating enzymes of the ubiquitin-like proteins"/>
    <property type="match status" value="1"/>
</dbReference>
<dbReference type="KEGG" id="plue:EWM63_28130"/>
<dbReference type="AlphaFoldDB" id="A0A4P6L7D7"/>
<dbReference type="GO" id="GO:0008641">
    <property type="term" value="F:ubiquitin-like modifier activating enzyme activity"/>
    <property type="evidence" value="ECO:0007669"/>
    <property type="project" value="InterPro"/>
</dbReference>
<dbReference type="InterPro" id="IPR022500">
    <property type="entry name" value="PRTRC_ThiF"/>
</dbReference>
<accession>A0A4P6L7D7</accession>
<dbReference type="Pfam" id="PF00899">
    <property type="entry name" value="ThiF"/>
    <property type="match status" value="1"/>
</dbReference>
<reference evidence="2 3" key="1">
    <citation type="submission" date="2019-02" db="EMBL/GenBank/DDBJ databases">
        <title>Draft Genome Sequences of Six Type Strains of the Genus Massilia.</title>
        <authorList>
            <person name="Miess H."/>
            <person name="Frediansyhah A."/>
            <person name="Gross H."/>
        </authorList>
    </citation>
    <scope>NUCLEOTIDE SEQUENCE [LARGE SCALE GENOMIC DNA]</scope>
    <source>
        <strain evidence="2 3">DSM 17473</strain>
    </source>
</reference>
<evidence type="ECO:0000313" key="3">
    <source>
        <dbReference type="Proteomes" id="UP000290637"/>
    </source>
</evidence>
<dbReference type="InterPro" id="IPR035985">
    <property type="entry name" value="Ubiquitin-activating_enz"/>
</dbReference>
<feature type="domain" description="THIF-type NAD/FAD binding fold" evidence="1">
    <location>
        <begin position="15"/>
        <end position="137"/>
    </location>
</feature>
<name>A0A4P6L7D7_9BURK</name>
<evidence type="ECO:0000313" key="2">
    <source>
        <dbReference type="EMBL" id="QBE67557.1"/>
    </source>
</evidence>
<keyword evidence="3" id="KW-1185">Reference proteome</keyword>
<dbReference type="Proteomes" id="UP000290637">
    <property type="component" value="Chromosome"/>
</dbReference>
<dbReference type="EMBL" id="CP035913">
    <property type="protein sequence ID" value="QBE67557.1"/>
    <property type="molecule type" value="Genomic_DNA"/>
</dbReference>
<organism evidence="2 3">
    <name type="scientific">Pseudoduganella lutea</name>
    <dbReference type="NCBI Taxonomy" id="321985"/>
    <lineage>
        <taxon>Bacteria</taxon>
        <taxon>Pseudomonadati</taxon>
        <taxon>Pseudomonadota</taxon>
        <taxon>Betaproteobacteria</taxon>
        <taxon>Burkholderiales</taxon>
        <taxon>Oxalobacteraceae</taxon>
        <taxon>Telluria group</taxon>
        <taxon>Pseudoduganella</taxon>
    </lineage>
</organism>
<dbReference type="Gene3D" id="3.40.50.720">
    <property type="entry name" value="NAD(P)-binding Rossmann-like Domain"/>
    <property type="match status" value="1"/>
</dbReference>
<protein>
    <submittedName>
        <fullName evidence="2">PRTRC system ThiF family protein</fullName>
    </submittedName>
</protein>
<evidence type="ECO:0000259" key="1">
    <source>
        <dbReference type="Pfam" id="PF00899"/>
    </source>
</evidence>
<gene>
    <name evidence="2" type="ORF">EWM63_28130</name>
</gene>
<dbReference type="OrthoDB" id="5298642at2"/>
<proteinExistence type="predicted"/>
<dbReference type="NCBIfam" id="TIGR03736">
    <property type="entry name" value="PRTRC_ThiF"/>
    <property type="match status" value="1"/>
</dbReference>
<dbReference type="InterPro" id="IPR000594">
    <property type="entry name" value="ThiF_NAD_FAD-bd"/>
</dbReference>
<sequence>MTSLPHRVPGELLTRRVTIHLAGVGGNGAQMAGCLARLDFAMRALGHPGGLHVHAFDPDTVSEANVGRQLYSHADVGAHKAVVTISRLNQFYGLDWDASVRAIEDTWRGEYSLTQRNADMLISCVDTRAARQRMHAYLFAGDHYRYWLDLGNRQHDAQVVLGQPPTFRRPLDAQERLRCVTERYPELLDGTVLEDDMPSCSVRMSLASQGLFINDVAARYAAQLLFELFTSGSIEAQGVVLNLQAKRTAPMRLVPTDGNG</sequence>